<keyword evidence="1" id="KW-0812">Transmembrane</keyword>
<proteinExistence type="predicted"/>
<dbReference type="Proteomes" id="UP001472677">
    <property type="component" value="Unassembled WGS sequence"/>
</dbReference>
<dbReference type="EMBL" id="JBBPBM010000049">
    <property type="protein sequence ID" value="KAK8520665.1"/>
    <property type="molecule type" value="Genomic_DNA"/>
</dbReference>
<gene>
    <name evidence="2" type="ORF">V6N12_004595</name>
</gene>
<accession>A0ABR2CLY4</accession>
<evidence type="ECO:0000313" key="2">
    <source>
        <dbReference type="EMBL" id="KAK8520665.1"/>
    </source>
</evidence>
<keyword evidence="1" id="KW-0472">Membrane</keyword>
<keyword evidence="1" id="KW-1133">Transmembrane helix</keyword>
<protein>
    <submittedName>
        <fullName evidence="2">Uncharacterized protein</fullName>
    </submittedName>
</protein>
<evidence type="ECO:0000313" key="3">
    <source>
        <dbReference type="Proteomes" id="UP001472677"/>
    </source>
</evidence>
<feature type="transmembrane region" description="Helical" evidence="1">
    <location>
        <begin position="40"/>
        <end position="57"/>
    </location>
</feature>
<name>A0ABR2CLY4_9ROSI</name>
<sequence>MMSCHSYGSSNTQPLISVVNQRLVTAGKPIGDPLTRSEEFVNIGFLVFFFVTLWTSLRDVMFQDNQNQEKLYWDIKMYLFYA</sequence>
<reference evidence="2 3" key="1">
    <citation type="journal article" date="2024" name="G3 (Bethesda)">
        <title>Genome assembly of Hibiscus sabdariffa L. provides insights into metabolisms of medicinal natural products.</title>
        <authorList>
            <person name="Kim T."/>
        </authorList>
    </citation>
    <scope>NUCLEOTIDE SEQUENCE [LARGE SCALE GENOMIC DNA]</scope>
    <source>
        <strain evidence="2">TK-2024</strain>
        <tissue evidence="2">Old leaves</tissue>
    </source>
</reference>
<comment type="caution">
    <text evidence="2">The sequence shown here is derived from an EMBL/GenBank/DDBJ whole genome shotgun (WGS) entry which is preliminary data.</text>
</comment>
<keyword evidence="3" id="KW-1185">Reference proteome</keyword>
<organism evidence="2 3">
    <name type="scientific">Hibiscus sabdariffa</name>
    <name type="common">roselle</name>
    <dbReference type="NCBI Taxonomy" id="183260"/>
    <lineage>
        <taxon>Eukaryota</taxon>
        <taxon>Viridiplantae</taxon>
        <taxon>Streptophyta</taxon>
        <taxon>Embryophyta</taxon>
        <taxon>Tracheophyta</taxon>
        <taxon>Spermatophyta</taxon>
        <taxon>Magnoliopsida</taxon>
        <taxon>eudicotyledons</taxon>
        <taxon>Gunneridae</taxon>
        <taxon>Pentapetalae</taxon>
        <taxon>rosids</taxon>
        <taxon>malvids</taxon>
        <taxon>Malvales</taxon>
        <taxon>Malvaceae</taxon>
        <taxon>Malvoideae</taxon>
        <taxon>Hibiscus</taxon>
    </lineage>
</organism>
<evidence type="ECO:0000256" key="1">
    <source>
        <dbReference type="SAM" id="Phobius"/>
    </source>
</evidence>